<protein>
    <submittedName>
        <fullName evidence="3">Putative receptor-type tyrosine-protein phosphatase alpha</fullName>
    </submittedName>
</protein>
<dbReference type="Pfam" id="PF00102">
    <property type="entry name" value="Y_phosphatase"/>
    <property type="match status" value="2"/>
</dbReference>
<evidence type="ECO:0000313" key="3">
    <source>
        <dbReference type="EMBL" id="PIK59241.1"/>
    </source>
</evidence>
<dbReference type="Proteomes" id="UP000230750">
    <property type="component" value="Unassembled WGS sequence"/>
</dbReference>
<dbReference type="PANTHER" id="PTHR19134">
    <property type="entry name" value="RECEPTOR-TYPE TYROSINE-PROTEIN PHOSPHATASE"/>
    <property type="match status" value="1"/>
</dbReference>
<keyword evidence="1" id="KW-1133">Transmembrane helix</keyword>
<evidence type="ECO:0000256" key="1">
    <source>
        <dbReference type="SAM" id="Phobius"/>
    </source>
</evidence>
<sequence length="534" mass="61211">MTRLVRRNAAFLAPTLTILAVVLLIVTIVIGIIVFRWYLRRKKSDLGATAGTSRNCRIQNVVACRVKIKDLPKQLQDKNSVPEDTITDEFKKLPHGQQHPWTVGILKDENQDSGILPYDHSRVKLHKDSSGSDIGYINANYIKVQHPQAFIASQDPNERTAEMFWKMVWFEKVEVIVNLSQPKMSSFQYWPISEGSNKIVGDYTLIWYKSSLEDLDLSIREIKIGKDGISPLEDNHFTFSNRETNSMKLSSAIFSPGLKQNSFSVGFIHRFHQESKGSQDYQVPTTPCTLQSLSNGVSATGQQEDGSECVLVVKRMRKDRVNMIENEVQYWFLYDCLVVDLLSPENTVEEDEIDLEKQKDEFKILETCRGFSVQHSSIVGRQSHNAKKNRYSAVLPYNFSRAVLQTPGSLIGNTDYINATVINSCYSKDAFIMTQSPLPSTAEDFWRMVHDYDCAAIVCLNQMDINDETTCLYWPDSGKIQHGNMIVECTNVEDKDKYCSQRRLIVYSKNTKRTVTVEHYQLIEWYPIQIRLDY</sequence>
<feature type="domain" description="Tyrosine-protein phosphatase" evidence="2">
    <location>
        <begin position="107"/>
        <end position="340"/>
    </location>
</feature>
<gene>
    <name evidence="3" type="ORF">BSL78_03825</name>
</gene>
<keyword evidence="4" id="KW-1185">Reference proteome</keyword>
<comment type="caution">
    <text evidence="3">The sequence shown here is derived from an EMBL/GenBank/DDBJ whole genome shotgun (WGS) entry which is preliminary data.</text>
</comment>
<accession>A0A2G8LG66</accession>
<dbReference type="PROSITE" id="PS50055">
    <property type="entry name" value="TYR_PHOSPHATASE_PTP"/>
    <property type="match status" value="2"/>
</dbReference>
<dbReference type="PANTHER" id="PTHR19134:SF559">
    <property type="entry name" value="TYROSINE-PROTEIN PHOSPHATASE DOMAIN-CONTAINING PROTEIN"/>
    <property type="match status" value="1"/>
</dbReference>
<dbReference type="CDD" id="cd00047">
    <property type="entry name" value="PTPc"/>
    <property type="match status" value="1"/>
</dbReference>
<feature type="domain" description="Tyrosine-protein phosphatase" evidence="2">
    <location>
        <begin position="358"/>
        <end position="525"/>
    </location>
</feature>
<evidence type="ECO:0000313" key="4">
    <source>
        <dbReference type="Proteomes" id="UP000230750"/>
    </source>
</evidence>
<dbReference type="InterPro" id="IPR050348">
    <property type="entry name" value="Protein-Tyr_Phosphatase"/>
</dbReference>
<dbReference type="EMBL" id="MRZV01000088">
    <property type="protein sequence ID" value="PIK59241.1"/>
    <property type="molecule type" value="Genomic_DNA"/>
</dbReference>
<dbReference type="InterPro" id="IPR000242">
    <property type="entry name" value="PTP_cat"/>
</dbReference>
<dbReference type="InterPro" id="IPR029021">
    <property type="entry name" value="Prot-tyrosine_phosphatase-like"/>
</dbReference>
<dbReference type="SMART" id="SM00194">
    <property type="entry name" value="PTPc"/>
    <property type="match status" value="2"/>
</dbReference>
<dbReference type="OrthoDB" id="6144703at2759"/>
<dbReference type="PRINTS" id="PR00700">
    <property type="entry name" value="PRTYPHPHTASE"/>
</dbReference>
<dbReference type="SUPFAM" id="SSF52799">
    <property type="entry name" value="(Phosphotyrosine protein) phosphatases II"/>
    <property type="match status" value="2"/>
</dbReference>
<keyword evidence="1" id="KW-0812">Transmembrane</keyword>
<name>A0A2G8LG66_STIJA</name>
<evidence type="ECO:0000259" key="2">
    <source>
        <dbReference type="PROSITE" id="PS50055"/>
    </source>
</evidence>
<keyword evidence="1" id="KW-0472">Membrane</keyword>
<feature type="transmembrane region" description="Helical" evidence="1">
    <location>
        <begin position="12"/>
        <end position="39"/>
    </location>
</feature>
<dbReference type="Gene3D" id="3.90.190.10">
    <property type="entry name" value="Protein tyrosine phosphatase superfamily"/>
    <property type="match status" value="2"/>
</dbReference>
<proteinExistence type="predicted"/>
<dbReference type="GO" id="GO:0004725">
    <property type="term" value="F:protein tyrosine phosphatase activity"/>
    <property type="evidence" value="ECO:0007669"/>
    <property type="project" value="InterPro"/>
</dbReference>
<dbReference type="AlphaFoldDB" id="A0A2G8LG66"/>
<keyword evidence="3" id="KW-0675">Receptor</keyword>
<dbReference type="STRING" id="307972.A0A2G8LG66"/>
<reference evidence="3 4" key="1">
    <citation type="journal article" date="2017" name="PLoS Biol.">
        <title>The sea cucumber genome provides insights into morphological evolution and visceral regeneration.</title>
        <authorList>
            <person name="Zhang X."/>
            <person name="Sun L."/>
            <person name="Yuan J."/>
            <person name="Sun Y."/>
            <person name="Gao Y."/>
            <person name="Zhang L."/>
            <person name="Li S."/>
            <person name="Dai H."/>
            <person name="Hamel J.F."/>
            <person name="Liu C."/>
            <person name="Yu Y."/>
            <person name="Liu S."/>
            <person name="Lin W."/>
            <person name="Guo K."/>
            <person name="Jin S."/>
            <person name="Xu P."/>
            <person name="Storey K.B."/>
            <person name="Huan P."/>
            <person name="Zhang T."/>
            <person name="Zhou Y."/>
            <person name="Zhang J."/>
            <person name="Lin C."/>
            <person name="Li X."/>
            <person name="Xing L."/>
            <person name="Huo D."/>
            <person name="Sun M."/>
            <person name="Wang L."/>
            <person name="Mercier A."/>
            <person name="Li F."/>
            <person name="Yang H."/>
            <person name="Xiang J."/>
        </authorList>
    </citation>
    <scope>NUCLEOTIDE SEQUENCE [LARGE SCALE GENOMIC DNA]</scope>
    <source>
        <strain evidence="3">Shaxun</strain>
        <tissue evidence="3">Muscle</tissue>
    </source>
</reference>
<organism evidence="3 4">
    <name type="scientific">Stichopus japonicus</name>
    <name type="common">Sea cucumber</name>
    <dbReference type="NCBI Taxonomy" id="307972"/>
    <lineage>
        <taxon>Eukaryota</taxon>
        <taxon>Metazoa</taxon>
        <taxon>Echinodermata</taxon>
        <taxon>Eleutherozoa</taxon>
        <taxon>Echinozoa</taxon>
        <taxon>Holothuroidea</taxon>
        <taxon>Aspidochirotacea</taxon>
        <taxon>Aspidochirotida</taxon>
        <taxon>Stichopodidae</taxon>
        <taxon>Apostichopus</taxon>
    </lineage>
</organism>